<reference evidence="1 2" key="1">
    <citation type="journal article" date="2008" name="Nature">
        <title>The genome of Laccaria bicolor provides insights into mycorrhizal symbiosis.</title>
        <authorList>
            <person name="Martin F."/>
            <person name="Aerts A."/>
            <person name="Ahren D."/>
            <person name="Brun A."/>
            <person name="Danchin E.G.J."/>
            <person name="Duchaussoy F."/>
            <person name="Gibon J."/>
            <person name="Kohler A."/>
            <person name="Lindquist E."/>
            <person name="Pereda V."/>
            <person name="Salamov A."/>
            <person name="Shapiro H.J."/>
            <person name="Wuyts J."/>
            <person name="Blaudez D."/>
            <person name="Buee M."/>
            <person name="Brokstein P."/>
            <person name="Canbaeck B."/>
            <person name="Cohen D."/>
            <person name="Courty P.E."/>
            <person name="Coutinho P.M."/>
            <person name="Delaruelle C."/>
            <person name="Detter J.C."/>
            <person name="Deveau A."/>
            <person name="DiFazio S."/>
            <person name="Duplessis S."/>
            <person name="Fraissinet-Tachet L."/>
            <person name="Lucic E."/>
            <person name="Frey-Klett P."/>
            <person name="Fourrey C."/>
            <person name="Feussner I."/>
            <person name="Gay G."/>
            <person name="Grimwood J."/>
            <person name="Hoegger P.J."/>
            <person name="Jain P."/>
            <person name="Kilaru S."/>
            <person name="Labbe J."/>
            <person name="Lin Y.C."/>
            <person name="Legue V."/>
            <person name="Le Tacon F."/>
            <person name="Marmeisse R."/>
            <person name="Melayah D."/>
            <person name="Montanini B."/>
            <person name="Muratet M."/>
            <person name="Nehls U."/>
            <person name="Niculita-Hirzel H."/>
            <person name="Oudot-Le Secq M.P."/>
            <person name="Peter M."/>
            <person name="Quesneville H."/>
            <person name="Rajashekar B."/>
            <person name="Reich M."/>
            <person name="Rouhier N."/>
            <person name="Schmutz J."/>
            <person name="Yin T."/>
            <person name="Chalot M."/>
            <person name="Henrissat B."/>
            <person name="Kuees U."/>
            <person name="Lucas S."/>
            <person name="Van de Peer Y."/>
            <person name="Podila G.K."/>
            <person name="Polle A."/>
            <person name="Pukkila P.J."/>
            <person name="Richardson P.M."/>
            <person name="Rouze P."/>
            <person name="Sanders I.R."/>
            <person name="Stajich J.E."/>
            <person name="Tunlid A."/>
            <person name="Tuskan G."/>
            <person name="Grigoriev I.V."/>
        </authorList>
    </citation>
    <scope>NUCLEOTIDE SEQUENCE [LARGE SCALE GENOMIC DNA]</scope>
    <source>
        <strain evidence="2">S238N-H82 / ATCC MYA-4686</strain>
    </source>
</reference>
<dbReference type="AlphaFoldDB" id="B0DKG1"/>
<gene>
    <name evidence="1" type="ORF">LACBIDRAFT_303838</name>
</gene>
<dbReference type="HOGENOM" id="CLU_2250604_0_0_1"/>
<dbReference type="EMBL" id="DS547115">
    <property type="protein sequence ID" value="EDR04939.1"/>
    <property type="molecule type" value="Genomic_DNA"/>
</dbReference>
<dbReference type="RefSeq" id="XP_001884329.1">
    <property type="nucleotide sequence ID" value="XM_001884294.1"/>
</dbReference>
<accession>B0DKG1</accession>
<evidence type="ECO:0000313" key="2">
    <source>
        <dbReference type="Proteomes" id="UP000001194"/>
    </source>
</evidence>
<proteinExistence type="predicted"/>
<evidence type="ECO:0000313" key="1">
    <source>
        <dbReference type="EMBL" id="EDR04939.1"/>
    </source>
</evidence>
<organism evidence="2">
    <name type="scientific">Laccaria bicolor (strain S238N-H82 / ATCC MYA-4686)</name>
    <name type="common">Bicoloured deceiver</name>
    <name type="synonym">Laccaria laccata var. bicolor</name>
    <dbReference type="NCBI Taxonomy" id="486041"/>
    <lineage>
        <taxon>Eukaryota</taxon>
        <taxon>Fungi</taxon>
        <taxon>Dikarya</taxon>
        <taxon>Basidiomycota</taxon>
        <taxon>Agaricomycotina</taxon>
        <taxon>Agaricomycetes</taxon>
        <taxon>Agaricomycetidae</taxon>
        <taxon>Agaricales</taxon>
        <taxon>Agaricineae</taxon>
        <taxon>Hydnangiaceae</taxon>
        <taxon>Laccaria</taxon>
    </lineage>
</organism>
<dbReference type="GeneID" id="6079979"/>
<protein>
    <submittedName>
        <fullName evidence="1">Predicted protein</fullName>
    </submittedName>
</protein>
<dbReference type="Proteomes" id="UP000001194">
    <property type="component" value="Unassembled WGS sequence"/>
</dbReference>
<dbReference type="OrthoDB" id="2410195at2759"/>
<sequence length="104" mass="11020">MAPKDSQLSALVALIADATKIVEAHYNLKKVEVMPYVPSLDNLDAHPLDAVIADDKGLCTAIQTIEGACSQLCATIARPTHTLLDSIIWTAICGGKLHCVHASV</sequence>
<dbReference type="InParanoid" id="B0DKG1"/>
<name>B0DKG1_LACBS</name>
<dbReference type="KEGG" id="lbc:LACBIDRAFT_303838"/>
<keyword evidence="2" id="KW-1185">Reference proteome</keyword>